<name>A0ABS5J3L9_9BACT</name>
<keyword evidence="2" id="KW-1133">Transmembrane helix</keyword>
<evidence type="ECO:0000313" key="4">
    <source>
        <dbReference type="Proteomes" id="UP000676386"/>
    </source>
</evidence>
<evidence type="ECO:0000313" key="3">
    <source>
        <dbReference type="EMBL" id="MBS0029827.1"/>
    </source>
</evidence>
<feature type="region of interest" description="Disordered" evidence="1">
    <location>
        <begin position="97"/>
        <end position="165"/>
    </location>
</feature>
<evidence type="ECO:0000256" key="1">
    <source>
        <dbReference type="SAM" id="MobiDB-lite"/>
    </source>
</evidence>
<keyword evidence="2" id="KW-0812">Transmembrane</keyword>
<comment type="caution">
    <text evidence="3">The sequence shown here is derived from an EMBL/GenBank/DDBJ whole genome shotgun (WGS) entry which is preliminary data.</text>
</comment>
<keyword evidence="2" id="KW-0472">Membrane</keyword>
<dbReference type="RefSeq" id="WP_211974920.1">
    <property type="nucleotide sequence ID" value="NZ_CBFHAM010000096.1"/>
</dbReference>
<dbReference type="Proteomes" id="UP000676386">
    <property type="component" value="Unassembled WGS sequence"/>
</dbReference>
<gene>
    <name evidence="3" type="ORF">KE626_21065</name>
</gene>
<protein>
    <submittedName>
        <fullName evidence="3">Uncharacterized protein</fullName>
    </submittedName>
</protein>
<keyword evidence="4" id="KW-1185">Reference proteome</keyword>
<feature type="transmembrane region" description="Helical" evidence="2">
    <location>
        <begin position="34"/>
        <end position="55"/>
    </location>
</feature>
<dbReference type="EMBL" id="JAGTXB010000011">
    <property type="protein sequence ID" value="MBS0029827.1"/>
    <property type="molecule type" value="Genomic_DNA"/>
</dbReference>
<reference evidence="3 4" key="1">
    <citation type="submission" date="2021-04" db="EMBL/GenBank/DDBJ databases">
        <title>Chitinophaga sp. nov., isolated from the rhizosphere soil.</title>
        <authorList>
            <person name="He S."/>
        </authorList>
    </citation>
    <scope>NUCLEOTIDE SEQUENCE [LARGE SCALE GENOMIC DNA]</scope>
    <source>
        <strain evidence="3 4">2R12</strain>
    </source>
</reference>
<accession>A0ABS5J3L9</accession>
<proteinExistence type="predicted"/>
<sequence>MNFKIETIKEEAPPSDNKTPVSALNKRPLVPVSILTFILIYMKYPALLVFILLLACHSSQKVYQAPAVGAEAQFDRGLRPEKHPKYLFDKKTMKEMKEQGTVSTYSSKRRSTARTIPLPGKGANGKDSVAAPVDSLHSVTDSTKAPLVPADSTHLPVDTTRRISG</sequence>
<evidence type="ECO:0000256" key="2">
    <source>
        <dbReference type="SAM" id="Phobius"/>
    </source>
</evidence>
<organism evidence="3 4">
    <name type="scientific">Chitinophaga hostae</name>
    <dbReference type="NCBI Taxonomy" id="2831022"/>
    <lineage>
        <taxon>Bacteria</taxon>
        <taxon>Pseudomonadati</taxon>
        <taxon>Bacteroidota</taxon>
        <taxon>Chitinophagia</taxon>
        <taxon>Chitinophagales</taxon>
        <taxon>Chitinophagaceae</taxon>
        <taxon>Chitinophaga</taxon>
    </lineage>
</organism>